<dbReference type="InterPro" id="IPR039425">
    <property type="entry name" value="RNA_pol_sigma-70-like"/>
</dbReference>
<dbReference type="GO" id="GO:0006352">
    <property type="term" value="P:DNA-templated transcription initiation"/>
    <property type="evidence" value="ECO:0007669"/>
    <property type="project" value="InterPro"/>
</dbReference>
<dbReference type="Gene3D" id="1.10.10.10">
    <property type="entry name" value="Winged helix-like DNA-binding domain superfamily/Winged helix DNA-binding domain"/>
    <property type="match status" value="1"/>
</dbReference>
<reference evidence="9" key="1">
    <citation type="submission" date="2020-01" db="EMBL/GenBank/DDBJ databases">
        <title>Phosphoaccumulans saitamaens gen. nov., sp. nov., a polyphosphate accumulating bacterium isolated from surface river water.</title>
        <authorList>
            <person name="Watanabe K."/>
            <person name="Suda W."/>
        </authorList>
    </citation>
    <scope>NUCLEOTIDE SEQUENCE [LARGE SCALE GENOMIC DNA]</scope>
    <source>
        <strain evidence="9">ICHIAU1</strain>
    </source>
</reference>
<sequence length="197" mass="22471">MKNLSASDLQVLLNQVGAGDNKAVEKIYRFYQASLFAFIRLRVRDDHVAEEILNDTFMIAFQKPEQYNGSAEYSTWLCGIAKNVCGAWMRKQNAAMRRCVFDAKDDELENVPTPDWDLLSRLESEELHEVMQECIDRLPVTHREAFFWTWFEEEPLSVVAARLGCPAGTVKSRLFNARAKIADCVRNVFDVGASRVG</sequence>
<evidence type="ECO:0000256" key="4">
    <source>
        <dbReference type="ARBA" id="ARBA00023125"/>
    </source>
</evidence>
<keyword evidence="2" id="KW-0805">Transcription regulation</keyword>
<evidence type="ECO:0000256" key="5">
    <source>
        <dbReference type="ARBA" id="ARBA00023163"/>
    </source>
</evidence>
<evidence type="ECO:0000256" key="2">
    <source>
        <dbReference type="ARBA" id="ARBA00023015"/>
    </source>
</evidence>
<evidence type="ECO:0000256" key="3">
    <source>
        <dbReference type="ARBA" id="ARBA00023082"/>
    </source>
</evidence>
<dbReference type="Pfam" id="PF04542">
    <property type="entry name" value="Sigma70_r2"/>
    <property type="match status" value="1"/>
</dbReference>
<dbReference type="EMBL" id="AP022345">
    <property type="protein sequence ID" value="BBU68778.1"/>
    <property type="molecule type" value="Genomic_DNA"/>
</dbReference>
<dbReference type="RefSeq" id="WP_162050466.1">
    <property type="nucleotide sequence ID" value="NZ_AP022345.1"/>
</dbReference>
<feature type="domain" description="RNA polymerase sigma-70 region 2" evidence="6">
    <location>
        <begin position="28"/>
        <end position="93"/>
    </location>
</feature>
<dbReference type="CDD" id="cd06171">
    <property type="entry name" value="Sigma70_r4"/>
    <property type="match status" value="1"/>
</dbReference>
<dbReference type="Pfam" id="PF08281">
    <property type="entry name" value="Sigma70_r4_2"/>
    <property type="match status" value="1"/>
</dbReference>
<dbReference type="Gene3D" id="1.10.1740.10">
    <property type="match status" value="1"/>
</dbReference>
<dbReference type="PANTHER" id="PTHR43133:SF8">
    <property type="entry name" value="RNA POLYMERASE SIGMA FACTOR HI_1459-RELATED"/>
    <property type="match status" value="1"/>
</dbReference>
<evidence type="ECO:0000259" key="6">
    <source>
        <dbReference type="Pfam" id="PF04542"/>
    </source>
</evidence>
<dbReference type="GO" id="GO:0016987">
    <property type="term" value="F:sigma factor activity"/>
    <property type="evidence" value="ECO:0007669"/>
    <property type="project" value="UniProtKB-KW"/>
</dbReference>
<protein>
    <submittedName>
        <fullName evidence="8">RNA polymerase sigma factor</fullName>
    </submittedName>
</protein>
<dbReference type="InterPro" id="IPR014284">
    <property type="entry name" value="RNA_pol_sigma-70_dom"/>
</dbReference>
<evidence type="ECO:0000313" key="9">
    <source>
        <dbReference type="Proteomes" id="UP000463961"/>
    </source>
</evidence>
<dbReference type="GO" id="GO:0003677">
    <property type="term" value="F:DNA binding"/>
    <property type="evidence" value="ECO:0007669"/>
    <property type="project" value="UniProtKB-KW"/>
</dbReference>
<dbReference type="SUPFAM" id="SSF88946">
    <property type="entry name" value="Sigma2 domain of RNA polymerase sigma factors"/>
    <property type="match status" value="1"/>
</dbReference>
<dbReference type="InterPro" id="IPR013249">
    <property type="entry name" value="RNA_pol_sigma70_r4_t2"/>
</dbReference>
<keyword evidence="4" id="KW-0238">DNA-binding</keyword>
<name>A0A7R6TP60_9RHOO</name>
<dbReference type="InterPro" id="IPR036388">
    <property type="entry name" value="WH-like_DNA-bd_sf"/>
</dbReference>
<proteinExistence type="inferred from homology"/>
<evidence type="ECO:0000313" key="8">
    <source>
        <dbReference type="EMBL" id="BBU68778.1"/>
    </source>
</evidence>
<keyword evidence="5" id="KW-0804">Transcription</keyword>
<keyword evidence="3" id="KW-0731">Sigma factor</keyword>
<evidence type="ECO:0000256" key="1">
    <source>
        <dbReference type="ARBA" id="ARBA00010641"/>
    </source>
</evidence>
<dbReference type="NCBIfam" id="TIGR02937">
    <property type="entry name" value="sigma70-ECF"/>
    <property type="match status" value="1"/>
</dbReference>
<evidence type="ECO:0000259" key="7">
    <source>
        <dbReference type="Pfam" id="PF08281"/>
    </source>
</evidence>
<dbReference type="InterPro" id="IPR013324">
    <property type="entry name" value="RNA_pol_sigma_r3/r4-like"/>
</dbReference>
<keyword evidence="9" id="KW-1185">Reference proteome</keyword>
<dbReference type="OrthoDB" id="9780326at2"/>
<gene>
    <name evidence="8" type="ORF">ICHIAU1_10610</name>
</gene>
<dbReference type="InterPro" id="IPR013325">
    <property type="entry name" value="RNA_pol_sigma_r2"/>
</dbReference>
<dbReference type="InterPro" id="IPR007627">
    <property type="entry name" value="RNA_pol_sigma70_r2"/>
</dbReference>
<comment type="similarity">
    <text evidence="1">Belongs to the sigma-70 factor family. ECF subfamily.</text>
</comment>
<dbReference type="PANTHER" id="PTHR43133">
    <property type="entry name" value="RNA POLYMERASE ECF-TYPE SIGMA FACTO"/>
    <property type="match status" value="1"/>
</dbReference>
<dbReference type="SUPFAM" id="SSF88659">
    <property type="entry name" value="Sigma3 and sigma4 domains of RNA polymerase sigma factors"/>
    <property type="match status" value="1"/>
</dbReference>
<feature type="domain" description="RNA polymerase sigma factor 70 region 4 type 2" evidence="7">
    <location>
        <begin position="130"/>
        <end position="181"/>
    </location>
</feature>
<organism evidence="8 9">
    <name type="scientific">Fluviibacter phosphoraccumulans</name>
    <dbReference type="NCBI Taxonomy" id="1751046"/>
    <lineage>
        <taxon>Bacteria</taxon>
        <taxon>Pseudomonadati</taxon>
        <taxon>Pseudomonadota</taxon>
        <taxon>Betaproteobacteria</taxon>
        <taxon>Rhodocyclales</taxon>
        <taxon>Fluviibacteraceae</taxon>
        <taxon>Fluviibacter</taxon>
    </lineage>
</organism>
<dbReference type="AlphaFoldDB" id="A0A7R6TP60"/>
<accession>A0A7R6TP60</accession>
<dbReference type="Proteomes" id="UP000463961">
    <property type="component" value="Chromosome"/>
</dbReference>